<dbReference type="AlphaFoldDB" id="A0A964T6N2"/>
<proteinExistence type="predicted"/>
<protein>
    <submittedName>
        <fullName evidence="1">DUF1178 family protein</fullName>
    </submittedName>
</protein>
<dbReference type="Proteomes" id="UP000773614">
    <property type="component" value="Unassembled WGS sequence"/>
</dbReference>
<name>A0A964T6N2_9HYPH</name>
<dbReference type="RefSeq" id="WP_161141871.1">
    <property type="nucleotide sequence ID" value="NZ_SPKJ01000079.1"/>
</dbReference>
<comment type="caution">
    <text evidence="1">The sequence shown here is derived from an EMBL/GenBank/DDBJ whole genome shotgun (WGS) entry which is preliminary data.</text>
</comment>
<dbReference type="PIRSF" id="PIRSF032131">
    <property type="entry name" value="UCP032131"/>
    <property type="match status" value="1"/>
</dbReference>
<gene>
    <name evidence="1" type="ORF">E4O86_17615</name>
</gene>
<evidence type="ECO:0000313" key="2">
    <source>
        <dbReference type="Proteomes" id="UP000773614"/>
    </source>
</evidence>
<dbReference type="Pfam" id="PF06676">
    <property type="entry name" value="DUF1178"/>
    <property type="match status" value="1"/>
</dbReference>
<keyword evidence="2" id="KW-1185">Reference proteome</keyword>
<dbReference type="EMBL" id="SPKJ01000079">
    <property type="protein sequence ID" value="MYZ49531.1"/>
    <property type="molecule type" value="Genomic_DNA"/>
</dbReference>
<reference evidence="1" key="1">
    <citation type="submission" date="2019-03" db="EMBL/GenBank/DDBJ databases">
        <title>Afifella sp. nov., isolated from activated sludge.</title>
        <authorList>
            <person name="Li Q."/>
            <person name="Liu Y."/>
        </authorList>
    </citation>
    <scope>NUCLEOTIDE SEQUENCE</scope>
    <source>
        <strain evidence="1">L72</strain>
    </source>
</reference>
<evidence type="ECO:0000313" key="1">
    <source>
        <dbReference type="EMBL" id="MYZ49531.1"/>
    </source>
</evidence>
<organism evidence="1 2">
    <name type="scientific">Propylenella binzhouense</name>
    <dbReference type="NCBI Taxonomy" id="2555902"/>
    <lineage>
        <taxon>Bacteria</taxon>
        <taxon>Pseudomonadati</taxon>
        <taxon>Pseudomonadota</taxon>
        <taxon>Alphaproteobacteria</taxon>
        <taxon>Hyphomicrobiales</taxon>
        <taxon>Propylenellaceae</taxon>
        <taxon>Propylenella</taxon>
    </lineage>
</organism>
<sequence>MIRYALVCPDRHEFEAWFGSSDAYERQKAAGQVSCPFCGATDVEKALMAPALVAARKEPAPPPAQKPELSAEQKQRLEALRAFRTQLIANADYVGDRFAEEARKIHYEETEKRGIYGEATPEEARGLVEEGIAFAPLPVLPEDAN</sequence>
<dbReference type="InterPro" id="IPR009562">
    <property type="entry name" value="DUF1178"/>
</dbReference>
<accession>A0A964T6N2</accession>
<dbReference type="OrthoDB" id="9799894at2"/>